<geneLocation type="plasmid" evidence="1">
    <name>pCB111</name>
</geneLocation>
<name>A0A077K3A3_CLOBO</name>
<dbReference type="AlphaFoldDB" id="A0A077K3A3"/>
<protein>
    <submittedName>
        <fullName evidence="1">Uncharacterized protein</fullName>
    </submittedName>
</protein>
<keyword evidence="1" id="KW-0614">Plasmid</keyword>
<accession>A0A077K3A3</accession>
<reference evidence="1" key="1">
    <citation type="submission" date="2013-09" db="EMBL/GenBank/DDBJ databases">
        <title>Analysis of type B2 neurotoxin-encoding plasmid in Clostridium botulinum.</title>
        <authorList>
            <person name="Hosomi K."/>
            <person name="Sakaguchi Y."/>
            <person name="Gotoh K."/>
            <person name="Nakamura K."/>
            <person name="Kohda T."/>
            <person name="Mukamoto M."/>
            <person name="Iida T."/>
            <person name="Kozaki S."/>
        </authorList>
    </citation>
    <scope>NUCLEOTIDE SEQUENCE</scope>
    <source>
        <strain evidence="1">111</strain>
        <plasmid evidence="1">pCB111</plasmid>
    </source>
</reference>
<organism evidence="1">
    <name type="scientific">Clostridium botulinum</name>
    <dbReference type="NCBI Taxonomy" id="1491"/>
    <lineage>
        <taxon>Bacteria</taxon>
        <taxon>Bacillati</taxon>
        <taxon>Bacillota</taxon>
        <taxon>Clostridia</taxon>
        <taxon>Eubacteriales</taxon>
        <taxon>Clostridiaceae</taxon>
        <taxon>Clostridium</taxon>
    </lineage>
</organism>
<evidence type="ECO:0000313" key="1">
    <source>
        <dbReference type="EMBL" id="BAP25829.1"/>
    </source>
</evidence>
<sequence>MIKYAIKSKNNNDILIFHALPNKMAKFQWYISESIHEQGVPIDGQIYESYALLLEMIKENNYVGKYLHCEYLRTESNHYQKTEYIKLDLSIDSMINDTIFDDICEFNEQGNIAKK</sequence>
<dbReference type="RefSeq" id="WP_032072563.1">
    <property type="nucleotide sequence ID" value="NC_025146.1"/>
</dbReference>
<dbReference type="EMBL" id="AB855771">
    <property type="protein sequence ID" value="BAP25829.1"/>
    <property type="molecule type" value="Genomic_DNA"/>
</dbReference>
<proteinExistence type="predicted"/>